<organism evidence="1 2">
    <name type="scientific">Aspergillus sclerotialis</name>
    <dbReference type="NCBI Taxonomy" id="2070753"/>
    <lineage>
        <taxon>Eukaryota</taxon>
        <taxon>Fungi</taxon>
        <taxon>Dikarya</taxon>
        <taxon>Ascomycota</taxon>
        <taxon>Pezizomycotina</taxon>
        <taxon>Eurotiomycetes</taxon>
        <taxon>Eurotiomycetidae</taxon>
        <taxon>Eurotiales</taxon>
        <taxon>Aspergillaceae</taxon>
        <taxon>Aspergillus</taxon>
        <taxon>Aspergillus subgen. Polypaecilum</taxon>
    </lineage>
</organism>
<evidence type="ECO:0008006" key="3">
    <source>
        <dbReference type="Google" id="ProtNLM"/>
    </source>
</evidence>
<proteinExistence type="predicted"/>
<keyword evidence="2" id="KW-1185">Reference proteome</keyword>
<name>A0A3A2ZGV6_9EURO</name>
<comment type="caution">
    <text evidence="1">The sequence shown here is derived from an EMBL/GenBank/DDBJ whole genome shotgun (WGS) entry which is preliminary data.</text>
</comment>
<dbReference type="Proteomes" id="UP000266188">
    <property type="component" value="Unassembled WGS sequence"/>
</dbReference>
<dbReference type="EMBL" id="MVGC01000224">
    <property type="protein sequence ID" value="RJE21503.1"/>
    <property type="molecule type" value="Genomic_DNA"/>
</dbReference>
<gene>
    <name evidence="1" type="ORF">PHISCL_06165</name>
</gene>
<accession>A0A3A2ZGV6</accession>
<dbReference type="STRING" id="2070753.A0A3A2ZGV6"/>
<dbReference type="AlphaFoldDB" id="A0A3A2ZGV6"/>
<sequence>MEPQELHLTSPDTHYIFLGGYNEGYSGPILGSVEITVPSSIHSSGYPNIKVALTRTVTSTRKRPDTTYQYSCGLFKRIQKRNSIQDKSTPKSEQSSSSDTETLSQCYLWHTPNDIQYNHDNNMARLKFNFAIPVHNKTPPTTETMLGSVSYAITAISTSIDGAKTTTSQPIQILRRAIPDFYRTIHHTRSFFDERVAVSLDLTPDESSAPDTKASYTGRLVAHRTIKPGRRPSERRHVVIKELRWRVEETVRVLSISGHGGTRDVKDECVRQLCDGSHSGHWSISKKLLKGEMAHDETIVVPFDIGIPRSANVAEEMGISAYSPDTKQPCRHDACECDTRTPTIDKRIVLSVSHRLRLDIIAGMDTIDQDTGRLVDRKPLWKLFGAFFCLPIHEFASPEDIPDAAFLANDIPPMYEDGFQPPSYKFE</sequence>
<reference evidence="2" key="1">
    <citation type="submission" date="2017-02" db="EMBL/GenBank/DDBJ databases">
        <authorList>
            <person name="Tafer H."/>
            <person name="Lopandic K."/>
        </authorList>
    </citation>
    <scope>NUCLEOTIDE SEQUENCE [LARGE SCALE GENOMIC DNA]</scope>
    <source>
        <strain evidence="2">CBS 366.77</strain>
    </source>
</reference>
<evidence type="ECO:0000313" key="2">
    <source>
        <dbReference type="Proteomes" id="UP000266188"/>
    </source>
</evidence>
<dbReference type="OrthoDB" id="3922101at2759"/>
<protein>
    <recommendedName>
        <fullName evidence="3">Arrestin-like N-terminal domain-containing protein</fullName>
    </recommendedName>
</protein>
<evidence type="ECO:0000313" key="1">
    <source>
        <dbReference type="EMBL" id="RJE21503.1"/>
    </source>
</evidence>